<sequence length="111" mass="12403">MQRSNSLQFLFLQCLYFVSDDFGNLQKFTKANGSLIHSGNVTIPSSKFSHPNEHNVPNGISHSQSALTQANEIVDSSSYLDDLFNSEPSNDDVESLMNELSNFLDKNDTKK</sequence>
<dbReference type="EMBL" id="JBBCAQ010000002">
    <property type="protein sequence ID" value="KAK7605485.1"/>
    <property type="molecule type" value="Genomic_DNA"/>
</dbReference>
<evidence type="ECO:0000313" key="2">
    <source>
        <dbReference type="Proteomes" id="UP001367676"/>
    </source>
</evidence>
<dbReference type="Proteomes" id="UP001367676">
    <property type="component" value="Unassembled WGS sequence"/>
</dbReference>
<evidence type="ECO:0000313" key="1">
    <source>
        <dbReference type="EMBL" id="KAK7605485.1"/>
    </source>
</evidence>
<accession>A0AAN9TYH9</accession>
<gene>
    <name evidence="1" type="ORF">V9T40_007343</name>
</gene>
<proteinExistence type="predicted"/>
<protein>
    <submittedName>
        <fullName evidence="1">Uncharacterized protein</fullName>
    </submittedName>
</protein>
<name>A0AAN9TYH9_9HEMI</name>
<reference evidence="1 2" key="1">
    <citation type="submission" date="2024-03" db="EMBL/GenBank/DDBJ databases">
        <title>Adaptation during the transition from Ophiocordyceps entomopathogen to insect associate is accompanied by gene loss and intensified selection.</title>
        <authorList>
            <person name="Ward C.M."/>
            <person name="Onetto C.A."/>
            <person name="Borneman A.R."/>
        </authorList>
    </citation>
    <scope>NUCLEOTIDE SEQUENCE [LARGE SCALE GENOMIC DNA]</scope>
    <source>
        <strain evidence="1">AWRI1</strain>
        <tissue evidence="1">Single Adult Female</tissue>
    </source>
</reference>
<organism evidence="1 2">
    <name type="scientific">Parthenolecanium corni</name>
    <dbReference type="NCBI Taxonomy" id="536013"/>
    <lineage>
        <taxon>Eukaryota</taxon>
        <taxon>Metazoa</taxon>
        <taxon>Ecdysozoa</taxon>
        <taxon>Arthropoda</taxon>
        <taxon>Hexapoda</taxon>
        <taxon>Insecta</taxon>
        <taxon>Pterygota</taxon>
        <taxon>Neoptera</taxon>
        <taxon>Paraneoptera</taxon>
        <taxon>Hemiptera</taxon>
        <taxon>Sternorrhyncha</taxon>
        <taxon>Coccoidea</taxon>
        <taxon>Coccidae</taxon>
        <taxon>Parthenolecanium</taxon>
    </lineage>
</organism>
<keyword evidence="2" id="KW-1185">Reference proteome</keyword>
<comment type="caution">
    <text evidence="1">The sequence shown here is derived from an EMBL/GenBank/DDBJ whole genome shotgun (WGS) entry which is preliminary data.</text>
</comment>
<dbReference type="AlphaFoldDB" id="A0AAN9TYH9"/>